<dbReference type="Gene3D" id="3.40.50.300">
    <property type="entry name" value="P-loop containing nucleotide triphosphate hydrolases"/>
    <property type="match status" value="1"/>
</dbReference>
<dbReference type="PANTHER" id="PTHR37807">
    <property type="entry name" value="OS07G0160300 PROTEIN"/>
    <property type="match status" value="1"/>
</dbReference>
<dbReference type="SUPFAM" id="SSF52540">
    <property type="entry name" value="P-loop containing nucleoside triphosphate hydrolases"/>
    <property type="match status" value="1"/>
</dbReference>
<dbReference type="GO" id="GO:0016301">
    <property type="term" value="F:kinase activity"/>
    <property type="evidence" value="ECO:0007669"/>
    <property type="project" value="UniProtKB-KW"/>
</dbReference>
<evidence type="ECO:0000313" key="2">
    <source>
        <dbReference type="Proteomes" id="UP001549164"/>
    </source>
</evidence>
<evidence type="ECO:0000313" key="1">
    <source>
        <dbReference type="EMBL" id="MET3600566.1"/>
    </source>
</evidence>
<organism evidence="1 2">
    <name type="scientific">Martelella mangrovi</name>
    <dbReference type="NCBI Taxonomy" id="1397477"/>
    <lineage>
        <taxon>Bacteria</taxon>
        <taxon>Pseudomonadati</taxon>
        <taxon>Pseudomonadota</taxon>
        <taxon>Alphaproteobacteria</taxon>
        <taxon>Hyphomicrobiales</taxon>
        <taxon>Aurantimonadaceae</taxon>
        <taxon>Martelella</taxon>
    </lineage>
</organism>
<dbReference type="Proteomes" id="UP001549164">
    <property type="component" value="Unassembled WGS sequence"/>
</dbReference>
<accession>A0ABV2ICC1</accession>
<reference evidence="1 2" key="1">
    <citation type="submission" date="2024-06" db="EMBL/GenBank/DDBJ databases">
        <title>Genomic Encyclopedia of Type Strains, Phase IV (KMG-IV): sequencing the most valuable type-strain genomes for metagenomic binning, comparative biology and taxonomic classification.</title>
        <authorList>
            <person name="Goeker M."/>
        </authorList>
    </citation>
    <scope>NUCLEOTIDE SEQUENCE [LARGE SCALE GENOMIC DNA]</scope>
    <source>
        <strain evidence="1 2">DSM 28102</strain>
    </source>
</reference>
<keyword evidence="1" id="KW-0418">Kinase</keyword>
<dbReference type="EMBL" id="JBEPLY010000008">
    <property type="protein sequence ID" value="MET3600566.1"/>
    <property type="molecule type" value="Genomic_DNA"/>
</dbReference>
<name>A0ABV2ICC1_9HYPH</name>
<proteinExistence type="predicted"/>
<protein>
    <submittedName>
        <fullName evidence="1">Kinase</fullName>
    </submittedName>
</protein>
<comment type="caution">
    <text evidence="1">The sequence shown here is derived from an EMBL/GenBank/DDBJ whole genome shotgun (WGS) entry which is preliminary data.</text>
</comment>
<keyword evidence="2" id="KW-1185">Reference proteome</keyword>
<dbReference type="Pfam" id="PF13671">
    <property type="entry name" value="AAA_33"/>
    <property type="match status" value="1"/>
</dbReference>
<sequence length="168" mass="18059">MATLIALAGLPGTGKTTIARLVAQARPAVFLRIDEIEAVLRVEDERRDIGPLGYQIAAALAVSNLKTGQDVIVDCVNPWPLTRAMFADAATHAAAAFLSVEIICSNTDLHRGRIESRVSDIGKGHAEPDWQAVIDRDYTPWREADVCLDTAKLSPEAAAKRILSALCA</sequence>
<keyword evidence="1" id="KW-0808">Transferase</keyword>
<dbReference type="RefSeq" id="WP_354434476.1">
    <property type="nucleotide sequence ID" value="NZ_JBEPLY010000008.1"/>
</dbReference>
<dbReference type="PANTHER" id="PTHR37807:SF3">
    <property type="entry name" value="OS07G0160300 PROTEIN"/>
    <property type="match status" value="1"/>
</dbReference>
<gene>
    <name evidence="1" type="ORF">ABID12_002516</name>
</gene>
<dbReference type="InterPro" id="IPR027417">
    <property type="entry name" value="P-loop_NTPase"/>
</dbReference>